<dbReference type="Proteomes" id="UP001595799">
    <property type="component" value="Unassembled WGS sequence"/>
</dbReference>
<sequence length="291" mass="31169">MSGRFAAEWLMLREAADLAARNNSLQARLAGLLPGRRTAGISVLDLGAGTGANLRALAPALGPGQHWSLLDHDAELLEYALSSLMQWGRDAGYTVHEGGEDLRLESAGWDARITLRQCDLSGEELDALPVPGLVTASALLDLVSADWLKRLAYALPGAVLYFPLNYDGVMEFAPALDLDAEIRALFNRHQKGDKGFGAALGGDAPREAEEILNMAGFLCESAASPWQLGPRDVPLQRELIGGIAAAAGELGGDRDVVETWCSQRMTFIEQSQSTAWIGHWDILAVPAEDAP</sequence>
<dbReference type="RefSeq" id="WP_382421262.1">
    <property type="nucleotide sequence ID" value="NZ_JBHSCW010000003.1"/>
</dbReference>
<evidence type="ECO:0008006" key="3">
    <source>
        <dbReference type="Google" id="ProtNLM"/>
    </source>
</evidence>
<evidence type="ECO:0000313" key="1">
    <source>
        <dbReference type="EMBL" id="MFC4350918.1"/>
    </source>
</evidence>
<organism evidence="1 2">
    <name type="scientific">Fodinicurvata halophila</name>
    <dbReference type="NCBI Taxonomy" id="1419723"/>
    <lineage>
        <taxon>Bacteria</taxon>
        <taxon>Pseudomonadati</taxon>
        <taxon>Pseudomonadota</taxon>
        <taxon>Alphaproteobacteria</taxon>
        <taxon>Rhodospirillales</taxon>
        <taxon>Rhodovibrionaceae</taxon>
        <taxon>Fodinicurvata</taxon>
    </lineage>
</organism>
<reference evidence="2" key="1">
    <citation type="journal article" date="2019" name="Int. J. Syst. Evol. Microbiol.">
        <title>The Global Catalogue of Microorganisms (GCM) 10K type strain sequencing project: providing services to taxonomists for standard genome sequencing and annotation.</title>
        <authorList>
            <consortium name="The Broad Institute Genomics Platform"/>
            <consortium name="The Broad Institute Genome Sequencing Center for Infectious Disease"/>
            <person name="Wu L."/>
            <person name="Ma J."/>
        </authorList>
    </citation>
    <scope>NUCLEOTIDE SEQUENCE [LARGE SCALE GENOMIC DNA]</scope>
    <source>
        <strain evidence="2">CECT 8472</strain>
    </source>
</reference>
<accession>A0ABV8UI23</accession>
<gene>
    <name evidence="1" type="ORF">ACFOW6_05115</name>
</gene>
<dbReference type="InterPro" id="IPR029063">
    <property type="entry name" value="SAM-dependent_MTases_sf"/>
</dbReference>
<dbReference type="SUPFAM" id="SSF53335">
    <property type="entry name" value="S-adenosyl-L-methionine-dependent methyltransferases"/>
    <property type="match status" value="1"/>
</dbReference>
<name>A0ABV8UI23_9PROT</name>
<dbReference type="EMBL" id="JBHSCW010000003">
    <property type="protein sequence ID" value="MFC4350918.1"/>
    <property type="molecule type" value="Genomic_DNA"/>
</dbReference>
<keyword evidence="2" id="KW-1185">Reference proteome</keyword>
<evidence type="ECO:0000313" key="2">
    <source>
        <dbReference type="Proteomes" id="UP001595799"/>
    </source>
</evidence>
<comment type="caution">
    <text evidence="1">The sequence shown here is derived from an EMBL/GenBank/DDBJ whole genome shotgun (WGS) entry which is preliminary data.</text>
</comment>
<protein>
    <recommendedName>
        <fullName evidence="3">Methyltransferase family protein</fullName>
    </recommendedName>
</protein>
<dbReference type="Gene3D" id="3.40.50.150">
    <property type="entry name" value="Vaccinia Virus protein VP39"/>
    <property type="match status" value="1"/>
</dbReference>
<proteinExistence type="predicted"/>